<dbReference type="AlphaFoldDB" id="A0ABD0Y7X3"/>
<feature type="domain" description="Plastocyanin-like" evidence="6">
    <location>
        <begin position="38"/>
        <end position="145"/>
    </location>
</feature>
<dbReference type="InterPro" id="IPR011707">
    <property type="entry name" value="Cu-oxidase-like_N"/>
</dbReference>
<dbReference type="Pfam" id="PF07732">
    <property type="entry name" value="Cu-oxidase_3"/>
    <property type="match status" value="1"/>
</dbReference>
<dbReference type="InterPro" id="IPR001117">
    <property type="entry name" value="Cu-oxidase_2nd"/>
</dbReference>
<keyword evidence="8" id="KW-1185">Reference proteome</keyword>
<dbReference type="PANTHER" id="PTHR11709:SF394">
    <property type="entry name" value="FI03373P-RELATED"/>
    <property type="match status" value="1"/>
</dbReference>
<dbReference type="InterPro" id="IPR008972">
    <property type="entry name" value="Cupredoxin"/>
</dbReference>
<sequence length="356" mass="39998">MTCEYNFTVGVETSMGLLCKDCPLKVDDCSLPGCIAAGGLVRTVIAANGQLPGPAILVCENDSVVVNVMNAMSTRSTTIHWHGINQRTTPYSDGVPYVTQCPIEPYTTFRYQFSAFPAGTHVWHGHSGYQEADGLFGQLVVRRKEPKEVESLYDYDLPEHTITVWHWFREQASVILPNNFRTAVETTGYALLINGKGSIKEFMVPNNPDEFAFTPREKFYVKQGFRYRFRLIFNSAVFCPIQVSVDNHTITAFASESSTFEPVEVDSIVLTAGERYDFVVNANQEVSCYWMRFRGFGDCTFGGLMVHEEASLCYYGTQQPDVHISTNYIDGERAGKVPKVIKIVRNILIDLHLDCN</sequence>
<comment type="similarity">
    <text evidence="1">Belongs to the multicopper oxidase family.</text>
</comment>
<comment type="caution">
    <text evidence="7">The sequence shown here is derived from an EMBL/GenBank/DDBJ whole genome shotgun (WGS) entry which is preliminary data.</text>
</comment>
<dbReference type="GO" id="GO:0046872">
    <property type="term" value="F:metal ion binding"/>
    <property type="evidence" value="ECO:0007669"/>
    <property type="project" value="UniProtKB-KW"/>
</dbReference>
<dbReference type="PANTHER" id="PTHR11709">
    <property type="entry name" value="MULTI-COPPER OXIDASE"/>
    <property type="match status" value="1"/>
</dbReference>
<feature type="domain" description="Plastocyanin-like" evidence="5">
    <location>
        <begin position="160"/>
        <end position="294"/>
    </location>
</feature>
<evidence type="ECO:0000313" key="7">
    <source>
        <dbReference type="EMBL" id="KAL1123321.1"/>
    </source>
</evidence>
<reference evidence="7 8" key="1">
    <citation type="submission" date="2024-07" db="EMBL/GenBank/DDBJ databases">
        <title>Chromosome-level genome assembly of the water stick insect Ranatra chinensis (Heteroptera: Nepidae).</title>
        <authorList>
            <person name="Liu X."/>
        </authorList>
    </citation>
    <scope>NUCLEOTIDE SEQUENCE [LARGE SCALE GENOMIC DNA]</scope>
    <source>
        <strain evidence="7">Cailab_2021Rc</strain>
        <tissue evidence="7">Muscle</tissue>
    </source>
</reference>
<evidence type="ECO:0000313" key="8">
    <source>
        <dbReference type="Proteomes" id="UP001558652"/>
    </source>
</evidence>
<dbReference type="FunFam" id="2.60.40.420:FF:000045">
    <property type="entry name" value="Laccase 2"/>
    <property type="match status" value="1"/>
</dbReference>
<dbReference type="CDD" id="cd13858">
    <property type="entry name" value="CuRO_1_tcLCC2_insect_like"/>
    <property type="match status" value="1"/>
</dbReference>
<name>A0ABD0Y7X3_9HEMI</name>
<dbReference type="CDD" id="cd13884">
    <property type="entry name" value="CuRO_2_tcLCC_insect_like"/>
    <property type="match status" value="1"/>
</dbReference>
<dbReference type="SUPFAM" id="SSF49503">
    <property type="entry name" value="Cupredoxins"/>
    <property type="match status" value="2"/>
</dbReference>
<dbReference type="Proteomes" id="UP001558652">
    <property type="component" value="Unassembled WGS sequence"/>
</dbReference>
<evidence type="ECO:0000256" key="4">
    <source>
        <dbReference type="ARBA" id="ARBA00023008"/>
    </source>
</evidence>
<proteinExistence type="inferred from homology"/>
<keyword evidence="2" id="KW-0479">Metal-binding</keyword>
<evidence type="ECO:0008006" key="9">
    <source>
        <dbReference type="Google" id="ProtNLM"/>
    </source>
</evidence>
<evidence type="ECO:0000259" key="6">
    <source>
        <dbReference type="Pfam" id="PF07732"/>
    </source>
</evidence>
<organism evidence="7 8">
    <name type="scientific">Ranatra chinensis</name>
    <dbReference type="NCBI Taxonomy" id="642074"/>
    <lineage>
        <taxon>Eukaryota</taxon>
        <taxon>Metazoa</taxon>
        <taxon>Ecdysozoa</taxon>
        <taxon>Arthropoda</taxon>
        <taxon>Hexapoda</taxon>
        <taxon>Insecta</taxon>
        <taxon>Pterygota</taxon>
        <taxon>Neoptera</taxon>
        <taxon>Paraneoptera</taxon>
        <taxon>Hemiptera</taxon>
        <taxon>Heteroptera</taxon>
        <taxon>Panheteroptera</taxon>
        <taxon>Nepomorpha</taxon>
        <taxon>Nepidae</taxon>
        <taxon>Ranatrinae</taxon>
        <taxon>Ranatra</taxon>
    </lineage>
</organism>
<dbReference type="Gene3D" id="2.60.40.420">
    <property type="entry name" value="Cupredoxins - blue copper proteins"/>
    <property type="match status" value="2"/>
</dbReference>
<keyword evidence="4" id="KW-0186">Copper</keyword>
<dbReference type="GO" id="GO:0016491">
    <property type="term" value="F:oxidoreductase activity"/>
    <property type="evidence" value="ECO:0007669"/>
    <property type="project" value="UniProtKB-KW"/>
</dbReference>
<protein>
    <recommendedName>
        <fullName evidence="9">Laccase</fullName>
    </recommendedName>
</protein>
<gene>
    <name evidence="7" type="ORF">AAG570_002407</name>
</gene>
<evidence type="ECO:0000256" key="3">
    <source>
        <dbReference type="ARBA" id="ARBA00023002"/>
    </source>
</evidence>
<evidence type="ECO:0000259" key="5">
    <source>
        <dbReference type="Pfam" id="PF00394"/>
    </source>
</evidence>
<dbReference type="InterPro" id="IPR045087">
    <property type="entry name" value="Cu-oxidase_fam"/>
</dbReference>
<dbReference type="Pfam" id="PF00394">
    <property type="entry name" value="Cu-oxidase"/>
    <property type="match status" value="1"/>
</dbReference>
<evidence type="ECO:0000256" key="2">
    <source>
        <dbReference type="ARBA" id="ARBA00022723"/>
    </source>
</evidence>
<dbReference type="EMBL" id="JBFDAA010000012">
    <property type="protein sequence ID" value="KAL1123321.1"/>
    <property type="molecule type" value="Genomic_DNA"/>
</dbReference>
<evidence type="ECO:0000256" key="1">
    <source>
        <dbReference type="ARBA" id="ARBA00010609"/>
    </source>
</evidence>
<keyword evidence="3" id="KW-0560">Oxidoreductase</keyword>
<accession>A0ABD0Y7X3</accession>